<dbReference type="AlphaFoldDB" id="A0A1V4IL57"/>
<name>A0A1V4IL57_9CLOT</name>
<organism evidence="1 2">
    <name type="scientific">Clostridium oryzae</name>
    <dbReference type="NCBI Taxonomy" id="1450648"/>
    <lineage>
        <taxon>Bacteria</taxon>
        <taxon>Bacillati</taxon>
        <taxon>Bacillota</taxon>
        <taxon>Clostridia</taxon>
        <taxon>Eubacteriales</taxon>
        <taxon>Clostridiaceae</taxon>
        <taxon>Clostridium</taxon>
    </lineage>
</organism>
<accession>A0A1V4IL57</accession>
<dbReference type="SUPFAM" id="SSF46689">
    <property type="entry name" value="Homeodomain-like"/>
    <property type="match status" value="1"/>
</dbReference>
<dbReference type="GO" id="GO:0006355">
    <property type="term" value="P:regulation of DNA-templated transcription"/>
    <property type="evidence" value="ECO:0007669"/>
    <property type="project" value="InterPro"/>
</dbReference>
<evidence type="ECO:0008006" key="3">
    <source>
        <dbReference type="Google" id="ProtNLM"/>
    </source>
</evidence>
<sequence>MIKLNEKQEIILKHIKEGKSQRQISKETGISRDTIRKYVKDYESKLAEVNKGLGEIDKIDIIDDITCAPKYKSSPRTKNALTEKVLERLSEFLKENEQKRLRGLSKQQMKKIDMYETLAEEGYQVSYASVVRAVNIIERKKREAYIRPGILARRYCRI</sequence>
<dbReference type="Gene3D" id="1.10.10.10">
    <property type="entry name" value="Winged helix-like DNA-binding domain superfamily/Winged helix DNA-binding domain"/>
    <property type="match status" value="1"/>
</dbReference>
<evidence type="ECO:0000313" key="1">
    <source>
        <dbReference type="EMBL" id="OPJ60564.1"/>
    </source>
</evidence>
<proteinExistence type="predicted"/>
<gene>
    <name evidence="1" type="ORF">CLORY_27400</name>
</gene>
<dbReference type="InterPro" id="IPR000792">
    <property type="entry name" value="Tscrpt_reg_LuxR_C"/>
</dbReference>
<dbReference type="Pfam" id="PF13551">
    <property type="entry name" value="HTH_29"/>
    <property type="match status" value="1"/>
</dbReference>
<evidence type="ECO:0000313" key="2">
    <source>
        <dbReference type="Proteomes" id="UP000190080"/>
    </source>
</evidence>
<dbReference type="InterPro" id="IPR009057">
    <property type="entry name" value="Homeodomain-like_sf"/>
</dbReference>
<dbReference type="EMBL" id="MZGV01000030">
    <property type="protein sequence ID" value="OPJ60564.1"/>
    <property type="molecule type" value="Genomic_DNA"/>
</dbReference>
<dbReference type="PRINTS" id="PR00038">
    <property type="entry name" value="HTHLUXR"/>
</dbReference>
<dbReference type="Proteomes" id="UP000190080">
    <property type="component" value="Unassembled WGS sequence"/>
</dbReference>
<protein>
    <recommendedName>
        <fullName evidence="3">Helix-turn-helix domain of resolvase</fullName>
    </recommendedName>
</protein>
<dbReference type="InterPro" id="IPR036388">
    <property type="entry name" value="WH-like_DNA-bd_sf"/>
</dbReference>
<dbReference type="STRING" id="1450648.CLORY_27400"/>
<comment type="caution">
    <text evidence="1">The sequence shown here is derived from an EMBL/GenBank/DDBJ whole genome shotgun (WGS) entry which is preliminary data.</text>
</comment>
<keyword evidence="2" id="KW-1185">Reference proteome</keyword>
<reference evidence="1 2" key="1">
    <citation type="submission" date="2017-03" db="EMBL/GenBank/DDBJ databases">
        <title>Genome sequence of Clostridium oryzae DSM 28571.</title>
        <authorList>
            <person name="Poehlein A."/>
            <person name="Daniel R."/>
        </authorList>
    </citation>
    <scope>NUCLEOTIDE SEQUENCE [LARGE SCALE GENOMIC DNA]</scope>
    <source>
        <strain evidence="1 2">DSM 28571</strain>
    </source>
</reference>
<dbReference type="RefSeq" id="WP_242954414.1">
    <property type="nucleotide sequence ID" value="NZ_MZGV01000030.1"/>
</dbReference>